<reference evidence="2" key="2">
    <citation type="submission" date="2018-03" db="EMBL/GenBank/DDBJ databases">
        <title>The Triticum urartu genome reveals the dynamic nature of wheat genome evolution.</title>
        <authorList>
            <person name="Ling H."/>
            <person name="Ma B."/>
            <person name="Shi X."/>
            <person name="Liu H."/>
            <person name="Dong L."/>
            <person name="Sun H."/>
            <person name="Cao Y."/>
            <person name="Gao Q."/>
            <person name="Zheng S."/>
            <person name="Li Y."/>
            <person name="Yu Y."/>
            <person name="Du H."/>
            <person name="Qi M."/>
            <person name="Li Y."/>
            <person name="Yu H."/>
            <person name="Cui Y."/>
            <person name="Wang N."/>
            <person name="Chen C."/>
            <person name="Wu H."/>
            <person name="Zhao Y."/>
            <person name="Zhang J."/>
            <person name="Li Y."/>
            <person name="Zhou W."/>
            <person name="Zhang B."/>
            <person name="Hu W."/>
            <person name="Eijk M."/>
            <person name="Tang J."/>
            <person name="Witsenboer H."/>
            <person name="Zhao S."/>
            <person name="Li Z."/>
            <person name="Zhang A."/>
            <person name="Wang D."/>
            <person name="Liang C."/>
        </authorList>
    </citation>
    <scope>NUCLEOTIDE SEQUENCE [LARGE SCALE GENOMIC DNA]</scope>
    <source>
        <strain evidence="2">cv. G1812</strain>
    </source>
</reference>
<name>A0A8R7TI27_TRIUA</name>
<keyword evidence="1" id="KW-1133">Transmembrane helix</keyword>
<dbReference type="Gramene" id="TuG1812G0200003213.01.T02">
    <property type="protein sequence ID" value="TuG1812G0200003213.01.T02.cds453842"/>
    <property type="gene ID" value="TuG1812G0200003213.01"/>
</dbReference>
<accession>A0A8R7TI27</accession>
<sequence length="79" mass="8935">MGLKMYRESETLLNCHLWVSTKFTINHCCRTGGMLKFILVLLVNVEMLCSAIDLTLVISNYTPVACMLLEDAHKSGWGR</sequence>
<dbReference type="AlphaFoldDB" id="A0A8R7TI27"/>
<dbReference type="Proteomes" id="UP000015106">
    <property type="component" value="Chromosome 2"/>
</dbReference>
<protein>
    <submittedName>
        <fullName evidence="2">Uncharacterized protein</fullName>
    </submittedName>
</protein>
<dbReference type="Gramene" id="TuG1812G0200003213.01.T03">
    <property type="protein sequence ID" value="TuG1812G0200003213.01.T03.cds453844"/>
    <property type="gene ID" value="TuG1812G0200003213.01"/>
</dbReference>
<evidence type="ECO:0000313" key="3">
    <source>
        <dbReference type="Proteomes" id="UP000015106"/>
    </source>
</evidence>
<feature type="transmembrane region" description="Helical" evidence="1">
    <location>
        <begin position="37"/>
        <end position="58"/>
    </location>
</feature>
<keyword evidence="3" id="KW-1185">Reference proteome</keyword>
<dbReference type="EnsemblPlants" id="TuG1812G0200003213.01.T02">
    <property type="protein sequence ID" value="TuG1812G0200003213.01.T02.cds453842"/>
    <property type="gene ID" value="TuG1812G0200003213.01"/>
</dbReference>
<keyword evidence="1" id="KW-0472">Membrane</keyword>
<reference evidence="3" key="1">
    <citation type="journal article" date="2013" name="Nature">
        <title>Draft genome of the wheat A-genome progenitor Triticum urartu.</title>
        <authorList>
            <person name="Ling H.Q."/>
            <person name="Zhao S."/>
            <person name="Liu D."/>
            <person name="Wang J."/>
            <person name="Sun H."/>
            <person name="Zhang C."/>
            <person name="Fan H."/>
            <person name="Li D."/>
            <person name="Dong L."/>
            <person name="Tao Y."/>
            <person name="Gao C."/>
            <person name="Wu H."/>
            <person name="Li Y."/>
            <person name="Cui Y."/>
            <person name="Guo X."/>
            <person name="Zheng S."/>
            <person name="Wang B."/>
            <person name="Yu K."/>
            <person name="Liang Q."/>
            <person name="Yang W."/>
            <person name="Lou X."/>
            <person name="Chen J."/>
            <person name="Feng M."/>
            <person name="Jian J."/>
            <person name="Zhang X."/>
            <person name="Luo G."/>
            <person name="Jiang Y."/>
            <person name="Liu J."/>
            <person name="Wang Z."/>
            <person name="Sha Y."/>
            <person name="Zhang B."/>
            <person name="Wu H."/>
            <person name="Tang D."/>
            <person name="Shen Q."/>
            <person name="Xue P."/>
            <person name="Zou S."/>
            <person name="Wang X."/>
            <person name="Liu X."/>
            <person name="Wang F."/>
            <person name="Yang Y."/>
            <person name="An X."/>
            <person name="Dong Z."/>
            <person name="Zhang K."/>
            <person name="Zhang X."/>
            <person name="Luo M.C."/>
            <person name="Dvorak J."/>
            <person name="Tong Y."/>
            <person name="Wang J."/>
            <person name="Yang H."/>
            <person name="Li Z."/>
            <person name="Wang D."/>
            <person name="Zhang A."/>
            <person name="Wang J."/>
        </authorList>
    </citation>
    <scope>NUCLEOTIDE SEQUENCE</scope>
    <source>
        <strain evidence="3">cv. G1812</strain>
    </source>
</reference>
<evidence type="ECO:0000256" key="1">
    <source>
        <dbReference type="SAM" id="Phobius"/>
    </source>
</evidence>
<dbReference type="EnsemblPlants" id="TuG1812G0200003213.01.T03">
    <property type="protein sequence ID" value="TuG1812G0200003213.01.T03.cds453844"/>
    <property type="gene ID" value="TuG1812G0200003213.01"/>
</dbReference>
<organism evidence="2 3">
    <name type="scientific">Triticum urartu</name>
    <name type="common">Red wild einkorn</name>
    <name type="synonym">Crithodium urartu</name>
    <dbReference type="NCBI Taxonomy" id="4572"/>
    <lineage>
        <taxon>Eukaryota</taxon>
        <taxon>Viridiplantae</taxon>
        <taxon>Streptophyta</taxon>
        <taxon>Embryophyta</taxon>
        <taxon>Tracheophyta</taxon>
        <taxon>Spermatophyta</taxon>
        <taxon>Magnoliopsida</taxon>
        <taxon>Liliopsida</taxon>
        <taxon>Poales</taxon>
        <taxon>Poaceae</taxon>
        <taxon>BOP clade</taxon>
        <taxon>Pooideae</taxon>
        <taxon>Triticodae</taxon>
        <taxon>Triticeae</taxon>
        <taxon>Triticinae</taxon>
        <taxon>Triticum</taxon>
    </lineage>
</organism>
<reference evidence="2" key="3">
    <citation type="submission" date="2022-06" db="UniProtKB">
        <authorList>
            <consortium name="EnsemblPlants"/>
        </authorList>
    </citation>
    <scope>IDENTIFICATION</scope>
</reference>
<keyword evidence="1" id="KW-0812">Transmembrane</keyword>
<proteinExistence type="predicted"/>
<evidence type="ECO:0000313" key="2">
    <source>
        <dbReference type="EnsemblPlants" id="TuG1812G0200003213.01.T02.cds453842"/>
    </source>
</evidence>